<feature type="non-terminal residue" evidence="1">
    <location>
        <position position="86"/>
    </location>
</feature>
<protein>
    <submittedName>
        <fullName evidence="1">Gap junction protein</fullName>
    </submittedName>
</protein>
<proteinExistence type="predicted"/>
<feature type="non-terminal residue" evidence="1">
    <location>
        <position position="1"/>
    </location>
</feature>
<reference evidence="1" key="1">
    <citation type="submission" date="2016-05" db="EMBL/GenBank/DDBJ databases">
        <authorList>
            <person name="Lavstsen T."/>
            <person name="Jespersen J.S."/>
        </authorList>
    </citation>
    <scope>NUCLEOTIDE SEQUENCE</scope>
    <source>
        <tissue evidence="1">Brain</tissue>
    </source>
</reference>
<dbReference type="EMBL" id="HAED01005975">
    <property type="protein sequence ID" value="SBQ92005.1"/>
    <property type="molecule type" value="Transcribed_RNA"/>
</dbReference>
<evidence type="ECO:0000313" key="1">
    <source>
        <dbReference type="EMBL" id="SBQ92005.1"/>
    </source>
</evidence>
<sequence length="86" mass="9624">HTSAAWWSGFCLKVDSCTPCMWCTMVFRCPGWCSATNGHAPTWWTVLSPAPQRKLSSLFSWPPLLPSAWSSIWLKSLILSPRLSLG</sequence>
<accession>A0A1A8I500</accession>
<name>A0A1A8I500_NOTKU</name>
<dbReference type="AlphaFoldDB" id="A0A1A8I500"/>
<organism evidence="1">
    <name type="scientific">Nothobranchius kuhntae</name>
    <name type="common">Beira killifish</name>
    <dbReference type="NCBI Taxonomy" id="321403"/>
    <lineage>
        <taxon>Eukaryota</taxon>
        <taxon>Metazoa</taxon>
        <taxon>Chordata</taxon>
        <taxon>Craniata</taxon>
        <taxon>Vertebrata</taxon>
        <taxon>Euteleostomi</taxon>
        <taxon>Actinopterygii</taxon>
        <taxon>Neopterygii</taxon>
        <taxon>Teleostei</taxon>
        <taxon>Neoteleostei</taxon>
        <taxon>Acanthomorphata</taxon>
        <taxon>Ovalentaria</taxon>
        <taxon>Atherinomorphae</taxon>
        <taxon>Cyprinodontiformes</taxon>
        <taxon>Nothobranchiidae</taxon>
        <taxon>Nothobranchius</taxon>
    </lineage>
</organism>
<gene>
    <name evidence="1" type="primary">OLA.6731</name>
</gene>
<reference evidence="1" key="2">
    <citation type="submission" date="2016-06" db="EMBL/GenBank/DDBJ databases">
        <title>The genome of a short-lived fish provides insights into sex chromosome evolution and the genetic control of aging.</title>
        <authorList>
            <person name="Reichwald K."/>
            <person name="Felder M."/>
            <person name="Petzold A."/>
            <person name="Koch P."/>
            <person name="Groth M."/>
            <person name="Platzer M."/>
        </authorList>
    </citation>
    <scope>NUCLEOTIDE SEQUENCE</scope>
    <source>
        <tissue evidence="1">Brain</tissue>
    </source>
</reference>